<dbReference type="Proteomes" id="UP000432089">
    <property type="component" value="Unassembled WGS sequence"/>
</dbReference>
<reference evidence="1 2" key="1">
    <citation type="submission" date="2019-09" db="EMBL/GenBank/DDBJ databases">
        <title>YIM 132180 draft genome.</title>
        <authorList>
            <person name="Zhang K."/>
        </authorList>
    </citation>
    <scope>NUCLEOTIDE SEQUENCE [LARGE SCALE GENOMIC DNA]</scope>
    <source>
        <strain evidence="1 2">YIM 132180</strain>
    </source>
</reference>
<proteinExistence type="predicted"/>
<comment type="caution">
    <text evidence="1">The sequence shown here is derived from an EMBL/GenBank/DDBJ whole genome shotgun (WGS) entry which is preliminary data.</text>
</comment>
<keyword evidence="2" id="KW-1185">Reference proteome</keyword>
<accession>A0A7V7PMI6</accession>
<evidence type="ECO:0000313" key="2">
    <source>
        <dbReference type="Proteomes" id="UP000432089"/>
    </source>
</evidence>
<organism evidence="1 2">
    <name type="scientific">Plantimonas leprariae</name>
    <dbReference type="NCBI Taxonomy" id="2615207"/>
    <lineage>
        <taxon>Bacteria</taxon>
        <taxon>Pseudomonadati</taxon>
        <taxon>Pseudomonadota</taxon>
        <taxon>Alphaproteobacteria</taxon>
        <taxon>Hyphomicrobiales</taxon>
        <taxon>Aurantimonadaceae</taxon>
        <taxon>Plantimonas</taxon>
    </lineage>
</organism>
<sequence>MIDDTRPTLQDCLDGLEVLARRDRPFVICDWDGGAEGFANAEALMRSQPANGVGIGIIAVPAEYVPQMSNFLAVGTVQAAFEEGRPLLCYAIKRTEMMPNSSSRPVDTSLVSDAKSALEISAFTLAARQQAVELSRNTRNRSVTNREARDRAELKIAAAIWQGGVDQDETAKVSRFRGLLDRGRRRVAQFFGFAQARDLAKREAASVLARLADGKTADDVENDILRRAETFARDESRTLSHERAMYRWNRNADVGRPIDAADLIDIVNGLPDRQKSYDLMRLAINADRNPADVHRNLENFRAEFDLGRRIGRLMRGEEIGVSPDDARLLAYALHAARQSAVENKLPETEADACNLYLADAMLEACAESGWWLALINRTLTSGVGARVSPADFPEI</sequence>
<protein>
    <submittedName>
        <fullName evidence="1">Uncharacterized protein</fullName>
    </submittedName>
</protein>
<dbReference type="EMBL" id="VZDO01000013">
    <property type="protein sequence ID" value="KAB0678445.1"/>
    <property type="molecule type" value="Genomic_DNA"/>
</dbReference>
<name>A0A7V7PMI6_9HYPH</name>
<dbReference type="AlphaFoldDB" id="A0A7V7PMI6"/>
<evidence type="ECO:0000313" key="1">
    <source>
        <dbReference type="EMBL" id="KAB0678445.1"/>
    </source>
</evidence>
<dbReference type="RefSeq" id="WP_150971169.1">
    <property type="nucleotide sequence ID" value="NZ_VZDO01000013.1"/>
</dbReference>
<gene>
    <name evidence="1" type="ORF">F6X38_15525</name>
</gene>